<comment type="caution">
    <text evidence="1">The sequence shown here is derived from an EMBL/GenBank/DDBJ whole genome shotgun (WGS) entry which is preliminary data.</text>
</comment>
<proteinExistence type="predicted"/>
<gene>
    <name evidence="1" type="ORF">PG996_005647</name>
</gene>
<protein>
    <submittedName>
        <fullName evidence="1">Uncharacterized protein</fullName>
    </submittedName>
</protein>
<sequence>MSKSSFDQKKPSKYRDNNTDTVGMVTLGDTVDSMGTFGHIYPEWWLFPRRGSHAILIHIPTA</sequence>
<name>A0ABR1VM42_9PEZI</name>
<dbReference type="Proteomes" id="UP001446871">
    <property type="component" value="Unassembled WGS sequence"/>
</dbReference>
<accession>A0ABR1VM42</accession>
<evidence type="ECO:0000313" key="2">
    <source>
        <dbReference type="Proteomes" id="UP001446871"/>
    </source>
</evidence>
<reference evidence="1 2" key="1">
    <citation type="submission" date="2023-01" db="EMBL/GenBank/DDBJ databases">
        <title>Analysis of 21 Apiospora genomes using comparative genomics revels a genus with tremendous synthesis potential of carbohydrate active enzymes and secondary metabolites.</title>
        <authorList>
            <person name="Sorensen T."/>
        </authorList>
    </citation>
    <scope>NUCLEOTIDE SEQUENCE [LARGE SCALE GENOMIC DNA]</scope>
    <source>
        <strain evidence="1 2">CBS 83171</strain>
    </source>
</reference>
<organism evidence="1 2">
    <name type="scientific">Apiospora saccharicola</name>
    <dbReference type="NCBI Taxonomy" id="335842"/>
    <lineage>
        <taxon>Eukaryota</taxon>
        <taxon>Fungi</taxon>
        <taxon>Dikarya</taxon>
        <taxon>Ascomycota</taxon>
        <taxon>Pezizomycotina</taxon>
        <taxon>Sordariomycetes</taxon>
        <taxon>Xylariomycetidae</taxon>
        <taxon>Amphisphaeriales</taxon>
        <taxon>Apiosporaceae</taxon>
        <taxon>Apiospora</taxon>
    </lineage>
</organism>
<evidence type="ECO:0000313" key="1">
    <source>
        <dbReference type="EMBL" id="KAK8072299.1"/>
    </source>
</evidence>
<dbReference type="EMBL" id="JAQQWM010000003">
    <property type="protein sequence ID" value="KAK8072299.1"/>
    <property type="molecule type" value="Genomic_DNA"/>
</dbReference>
<keyword evidence="2" id="KW-1185">Reference proteome</keyword>